<evidence type="ECO:0000256" key="1">
    <source>
        <dbReference type="SAM" id="Phobius"/>
    </source>
</evidence>
<keyword evidence="3" id="KW-1185">Reference proteome</keyword>
<dbReference type="RefSeq" id="WP_346760180.1">
    <property type="nucleotide sequence ID" value="NZ_JAUJEB010000005.1"/>
</dbReference>
<reference evidence="2" key="1">
    <citation type="submission" date="2023-06" db="EMBL/GenBank/DDBJ databases">
        <title>Genomic of Agaribacillus aureum.</title>
        <authorList>
            <person name="Wang G."/>
        </authorList>
    </citation>
    <scope>NUCLEOTIDE SEQUENCE</scope>
    <source>
        <strain evidence="2">BMA12</strain>
    </source>
</reference>
<keyword evidence="1" id="KW-1133">Transmembrane helix</keyword>
<gene>
    <name evidence="2" type="ORF">QQ020_22370</name>
</gene>
<dbReference type="Proteomes" id="UP001172083">
    <property type="component" value="Unassembled WGS sequence"/>
</dbReference>
<dbReference type="EMBL" id="JAUJEB010000005">
    <property type="protein sequence ID" value="MDN5214842.1"/>
    <property type="molecule type" value="Genomic_DNA"/>
</dbReference>
<comment type="caution">
    <text evidence="2">The sequence shown here is derived from an EMBL/GenBank/DDBJ whole genome shotgun (WGS) entry which is preliminary data.</text>
</comment>
<name>A0ABT8LAQ9_9BACT</name>
<sequence length="41" mass="4685">MKHIIYTSTRLKAAFFNGYLFASIAFYLGIGVLVFELIKNI</sequence>
<organism evidence="2 3">
    <name type="scientific">Agaribacillus aureus</name>
    <dbReference type="NCBI Taxonomy" id="3051825"/>
    <lineage>
        <taxon>Bacteria</taxon>
        <taxon>Pseudomonadati</taxon>
        <taxon>Bacteroidota</taxon>
        <taxon>Cytophagia</taxon>
        <taxon>Cytophagales</taxon>
        <taxon>Splendidivirgaceae</taxon>
        <taxon>Agaribacillus</taxon>
    </lineage>
</organism>
<protein>
    <submittedName>
        <fullName evidence="2">Uncharacterized protein</fullName>
    </submittedName>
</protein>
<proteinExistence type="predicted"/>
<keyword evidence="1" id="KW-0812">Transmembrane</keyword>
<feature type="transmembrane region" description="Helical" evidence="1">
    <location>
        <begin position="20"/>
        <end position="38"/>
    </location>
</feature>
<accession>A0ABT8LAQ9</accession>
<evidence type="ECO:0000313" key="2">
    <source>
        <dbReference type="EMBL" id="MDN5214842.1"/>
    </source>
</evidence>
<evidence type="ECO:0000313" key="3">
    <source>
        <dbReference type="Proteomes" id="UP001172083"/>
    </source>
</evidence>
<keyword evidence="1" id="KW-0472">Membrane</keyword>